<sequence length="114" mass="12732">MTESGDPKDNIIAERLNETLKDELFKGLVFRNIEEVRQAIQKGNIKHSARSCNVPSLTGKIPNNHHRLNSIISKTDQEQAENQSVPFSFPPVPSSFPVRSLFGFLVDKTVVAIC</sequence>
<gene>
    <name evidence="2" type="ORF">NG821_11640</name>
</gene>
<name>A0ABT1BZR8_9BACT</name>
<dbReference type="EMBL" id="JAMXLY010000062">
    <property type="protein sequence ID" value="MCO6026479.1"/>
    <property type="molecule type" value="Genomic_DNA"/>
</dbReference>
<evidence type="ECO:0000313" key="2">
    <source>
        <dbReference type="EMBL" id="MCO6026479.1"/>
    </source>
</evidence>
<keyword evidence="3" id="KW-1185">Reference proteome</keyword>
<comment type="caution">
    <text evidence="2">The sequence shown here is derived from an EMBL/GenBank/DDBJ whole genome shotgun (WGS) entry which is preliminary data.</text>
</comment>
<accession>A0ABT1BZR8</accession>
<evidence type="ECO:0000259" key="1">
    <source>
        <dbReference type="Pfam" id="PF13683"/>
    </source>
</evidence>
<dbReference type="InterPro" id="IPR001584">
    <property type="entry name" value="Integrase_cat-core"/>
</dbReference>
<evidence type="ECO:0000313" key="3">
    <source>
        <dbReference type="Proteomes" id="UP001204015"/>
    </source>
</evidence>
<protein>
    <submittedName>
        <fullName evidence="2">Integrase core domain-containing protein</fullName>
    </submittedName>
</protein>
<reference evidence="2 3" key="1">
    <citation type="submission" date="2022-06" db="EMBL/GenBank/DDBJ databases">
        <title>A taxonomic note on the genus Prevotella: Description of four novel genera and emended description of the genera Hallella and Xylanibacter.</title>
        <authorList>
            <person name="Hitch T.C.A."/>
        </authorList>
    </citation>
    <scope>NUCLEOTIDE SEQUENCE [LARGE SCALE GENOMIC DNA]</scope>
    <source>
        <strain evidence="2 3">DSM 100619</strain>
    </source>
</reference>
<dbReference type="RefSeq" id="WP_252761830.1">
    <property type="nucleotide sequence ID" value="NZ_JAMXLY010000062.1"/>
</dbReference>
<feature type="domain" description="Integrase catalytic" evidence="1">
    <location>
        <begin position="1"/>
        <end position="42"/>
    </location>
</feature>
<dbReference type="Proteomes" id="UP001204015">
    <property type="component" value="Unassembled WGS sequence"/>
</dbReference>
<organism evidence="2 3">
    <name type="scientific">Segatella cerevisiae</name>
    <dbReference type="NCBI Taxonomy" id="2053716"/>
    <lineage>
        <taxon>Bacteria</taxon>
        <taxon>Pseudomonadati</taxon>
        <taxon>Bacteroidota</taxon>
        <taxon>Bacteroidia</taxon>
        <taxon>Bacteroidales</taxon>
        <taxon>Prevotellaceae</taxon>
        <taxon>Segatella</taxon>
    </lineage>
</organism>
<dbReference type="Pfam" id="PF13683">
    <property type="entry name" value="rve_3"/>
    <property type="match status" value="1"/>
</dbReference>
<proteinExistence type="predicted"/>